<reference evidence="1 2" key="1">
    <citation type="submission" date="2020-02" db="EMBL/GenBank/DDBJ databases">
        <title>Draft genome sequence of two Spirosoma agri KCTC 52727 and Spirosoma terrae KCTC 52035.</title>
        <authorList>
            <person name="Rojas J."/>
            <person name="Ambika Manirajan B."/>
            <person name="Suarez C."/>
            <person name="Ratering S."/>
            <person name="Schnell S."/>
        </authorList>
    </citation>
    <scope>NUCLEOTIDE SEQUENCE [LARGE SCALE GENOMIC DNA]</scope>
    <source>
        <strain evidence="1 2">KCTC 52035</strain>
    </source>
</reference>
<sequence>MEHEHHLRSLTQQDNGYIGFCAGCGSYNVAYKNMLFVLAEPEYTYFRQALTDHLGMRPFYTTHGKEWLLKTPMQNYYLMLTDDEISEMGQMMDDASLLMQVDDILRSSTESNRRGN</sequence>
<gene>
    <name evidence="1" type="ORF">GK108_04990</name>
</gene>
<protein>
    <submittedName>
        <fullName evidence="1">Uncharacterized protein</fullName>
    </submittedName>
</protein>
<organism evidence="1 2">
    <name type="scientific">Spirosoma terrae</name>
    <dbReference type="NCBI Taxonomy" id="1968276"/>
    <lineage>
        <taxon>Bacteria</taxon>
        <taxon>Pseudomonadati</taxon>
        <taxon>Bacteroidota</taxon>
        <taxon>Cytophagia</taxon>
        <taxon>Cytophagales</taxon>
        <taxon>Cytophagaceae</taxon>
        <taxon>Spirosoma</taxon>
    </lineage>
</organism>
<dbReference type="EMBL" id="JAAFZH010000001">
    <property type="protein sequence ID" value="NDU94221.1"/>
    <property type="molecule type" value="Genomic_DNA"/>
</dbReference>
<dbReference type="Proteomes" id="UP000474175">
    <property type="component" value="Unassembled WGS sequence"/>
</dbReference>
<proteinExistence type="predicted"/>
<dbReference type="Pfam" id="PF20391">
    <property type="entry name" value="DUF6686"/>
    <property type="match status" value="1"/>
</dbReference>
<name>A0A6L9L532_9BACT</name>
<comment type="caution">
    <text evidence="1">The sequence shown here is derived from an EMBL/GenBank/DDBJ whole genome shotgun (WGS) entry which is preliminary data.</text>
</comment>
<evidence type="ECO:0000313" key="1">
    <source>
        <dbReference type="EMBL" id="NDU94221.1"/>
    </source>
</evidence>
<accession>A0A6L9L532</accession>
<dbReference type="InterPro" id="IPR046508">
    <property type="entry name" value="DUF6686"/>
</dbReference>
<evidence type="ECO:0000313" key="2">
    <source>
        <dbReference type="Proteomes" id="UP000474175"/>
    </source>
</evidence>
<dbReference type="AlphaFoldDB" id="A0A6L9L532"/>
<keyword evidence="2" id="KW-1185">Reference proteome</keyword>
<dbReference type="RefSeq" id="WP_163943655.1">
    <property type="nucleotide sequence ID" value="NZ_JAAFZH010000001.1"/>
</dbReference>